<reference evidence="1 2" key="1">
    <citation type="submission" date="2016-08" db="EMBL/GenBank/DDBJ databases">
        <title>Complete genome sequence of Flavobacterium johnsoniae strain GSE09, a volatile-producing biocontrol agent isolated from cucumber (Cucumis sativus).</title>
        <authorList>
            <person name="Jeong J.-J."/>
            <person name="Oh J.Y."/>
            <person name="Jim Y.J."/>
            <person name="Sang M.K."/>
            <person name="Kim K.D."/>
        </authorList>
    </citation>
    <scope>NUCLEOTIDE SEQUENCE [LARGE SCALE GENOMIC DNA]</scope>
    <source>
        <strain evidence="1 2">GSE09</strain>
    </source>
</reference>
<organism evidence="1 2">
    <name type="scientific">Flavobacterium anhuiense</name>
    <dbReference type="NCBI Taxonomy" id="459526"/>
    <lineage>
        <taxon>Bacteria</taxon>
        <taxon>Pseudomonadati</taxon>
        <taxon>Bacteroidota</taxon>
        <taxon>Flavobacteriia</taxon>
        <taxon>Flavobacteriales</taxon>
        <taxon>Flavobacteriaceae</taxon>
        <taxon>Flavobacterium</taxon>
    </lineage>
</organism>
<sequence>MKLSKFIFITLVLLSSFGCKKKEVPKSEFEKEVLNSVFVEIVDSIYMDRRMMLGPPPPLFNSKTNKIDTTGHAAELKKYWRYTDSIKNDKKRILLGVYDRVGKISSFETEMISKEVNLSNFTYDTLKEDEEFKFDLKPFKNNKKFRFENTSKYLHEKEWNLNDKSNSLIPVGTIFISRIQFDKTKKTGILSAGASCGGGNCGRGFLVLIENKAGKWKVNKIIQTWVS</sequence>
<evidence type="ECO:0008006" key="3">
    <source>
        <dbReference type="Google" id="ProtNLM"/>
    </source>
</evidence>
<dbReference type="GeneID" id="32307401"/>
<evidence type="ECO:0000313" key="1">
    <source>
        <dbReference type="EMBL" id="AOC94643.1"/>
    </source>
</evidence>
<dbReference type="Proteomes" id="UP000093276">
    <property type="component" value="Chromosome"/>
</dbReference>
<dbReference type="EMBL" id="CP016907">
    <property type="protein sequence ID" value="AOC94643.1"/>
    <property type="molecule type" value="Genomic_DNA"/>
</dbReference>
<dbReference type="RefSeq" id="WP_066033143.1">
    <property type="nucleotide sequence ID" value="NZ_CP016907.1"/>
</dbReference>
<dbReference type="PROSITE" id="PS51257">
    <property type="entry name" value="PROKAR_LIPOPROTEIN"/>
    <property type="match status" value="1"/>
</dbReference>
<protein>
    <recommendedName>
        <fullName evidence="3">Lipoprotein</fullName>
    </recommendedName>
</protein>
<proteinExistence type="predicted"/>
<name>A0AAC9GHT8_9FLAO</name>
<gene>
    <name evidence="1" type="ORF">BB050_01516</name>
</gene>
<dbReference type="AlphaFoldDB" id="A0AAC9GHT8"/>
<evidence type="ECO:0000313" key="2">
    <source>
        <dbReference type="Proteomes" id="UP000093276"/>
    </source>
</evidence>
<accession>A0AAC9GHT8</accession>
<dbReference type="KEGG" id="fjg:BB050_01516"/>